<feature type="region of interest" description="Disordered" evidence="1">
    <location>
        <begin position="75"/>
        <end position="106"/>
    </location>
</feature>
<keyword evidence="2" id="KW-1133">Transmembrane helix</keyword>
<dbReference type="EMBL" id="NRRE01000013">
    <property type="protein sequence ID" value="MBK1696253.1"/>
    <property type="molecule type" value="Genomic_DNA"/>
</dbReference>
<reference evidence="3" key="2">
    <citation type="journal article" date="2020" name="Microorganisms">
        <title>Osmotic Adaptation and Compatible Solute Biosynthesis of Phototrophic Bacteria as Revealed from Genome Analyses.</title>
        <authorList>
            <person name="Imhoff J.F."/>
            <person name="Rahn T."/>
            <person name="Kunzel S."/>
            <person name="Keller A."/>
            <person name="Neulinger S.C."/>
        </authorList>
    </citation>
    <scope>NUCLEOTIDE SEQUENCE</scope>
    <source>
        <strain evidence="3">DSM 9154</strain>
    </source>
</reference>
<keyword evidence="2" id="KW-0812">Transmembrane</keyword>
<organism evidence="3 4">
    <name type="scientific">Rhodovibrio salinarum</name>
    <dbReference type="NCBI Taxonomy" id="1087"/>
    <lineage>
        <taxon>Bacteria</taxon>
        <taxon>Pseudomonadati</taxon>
        <taxon>Pseudomonadota</taxon>
        <taxon>Alphaproteobacteria</taxon>
        <taxon>Rhodospirillales</taxon>
        <taxon>Rhodovibrionaceae</taxon>
        <taxon>Rhodovibrio</taxon>
    </lineage>
</organism>
<feature type="transmembrane region" description="Helical" evidence="2">
    <location>
        <begin position="5"/>
        <end position="22"/>
    </location>
</feature>
<evidence type="ECO:0000313" key="4">
    <source>
        <dbReference type="Proteomes" id="UP000778970"/>
    </source>
</evidence>
<proteinExistence type="predicted"/>
<dbReference type="Proteomes" id="UP000778970">
    <property type="component" value="Unassembled WGS sequence"/>
</dbReference>
<accession>A0A934UYY2</accession>
<gene>
    <name evidence="3" type="ORF">CKO21_03235</name>
</gene>
<evidence type="ECO:0000256" key="1">
    <source>
        <dbReference type="SAM" id="MobiDB-lite"/>
    </source>
</evidence>
<reference evidence="3" key="1">
    <citation type="submission" date="2017-08" db="EMBL/GenBank/DDBJ databases">
        <authorList>
            <person name="Imhoff J.F."/>
            <person name="Rahn T."/>
            <person name="Kuenzel S."/>
            <person name="Neulinger S.C."/>
        </authorList>
    </citation>
    <scope>NUCLEOTIDE SEQUENCE</scope>
    <source>
        <strain evidence="3">DSM 9154</strain>
    </source>
</reference>
<feature type="compositionally biased region" description="Basic and acidic residues" evidence="1">
    <location>
        <begin position="90"/>
        <end position="106"/>
    </location>
</feature>
<feature type="transmembrane region" description="Helical" evidence="2">
    <location>
        <begin position="42"/>
        <end position="65"/>
    </location>
</feature>
<dbReference type="AlphaFoldDB" id="A0A934UYY2"/>
<sequence>MLKKFLTVVLPIALPFLVYWGYVMLARWRARKTGGVERDIPWPWAVLTLVAVVLMVSTLVGYRVLDEQATPGQQITPERLIDGQIQDSDVVDRPESPREGRGAAGE</sequence>
<protein>
    <submittedName>
        <fullName evidence="3">Uncharacterized protein</fullName>
    </submittedName>
</protein>
<dbReference type="RefSeq" id="WP_027287851.1">
    <property type="nucleotide sequence ID" value="NZ_NRRE01000013.1"/>
</dbReference>
<evidence type="ECO:0000256" key="2">
    <source>
        <dbReference type="SAM" id="Phobius"/>
    </source>
</evidence>
<evidence type="ECO:0000313" key="3">
    <source>
        <dbReference type="EMBL" id="MBK1696253.1"/>
    </source>
</evidence>
<keyword evidence="4" id="KW-1185">Reference proteome</keyword>
<keyword evidence="2" id="KW-0472">Membrane</keyword>
<name>A0A934UYY2_9PROT</name>
<comment type="caution">
    <text evidence="3">The sequence shown here is derived from an EMBL/GenBank/DDBJ whole genome shotgun (WGS) entry which is preliminary data.</text>
</comment>